<name>A0A6A5QK39_AMPQU</name>
<dbReference type="AlphaFoldDB" id="A0A6A5QK39"/>
<dbReference type="Proteomes" id="UP000800096">
    <property type="component" value="Unassembled WGS sequence"/>
</dbReference>
<sequence length="183" mass="19994">LFSSFFDLKCWAQCDFQAHGSPALSVTSCANFSACAYGTPCVFPGAEKGKELVSITLKPRTPSTVAFESKTASLGACLSIAHVAAPWWIAVTLFLLMYSRICGSAMTLAPGDVSSQNTEILDRWSAHVDSCDGEFLVFRRVQPAKVHERRDTVICRSNRDVTRARSRCDTYTNATSVASRALR</sequence>
<gene>
    <name evidence="1" type="ORF">BDU57DRAFT_579410</name>
</gene>
<feature type="non-terminal residue" evidence="1">
    <location>
        <position position="1"/>
    </location>
</feature>
<keyword evidence="2" id="KW-1185">Reference proteome</keyword>
<proteinExistence type="predicted"/>
<evidence type="ECO:0000313" key="2">
    <source>
        <dbReference type="Proteomes" id="UP000800096"/>
    </source>
</evidence>
<organism evidence="1 2">
    <name type="scientific">Ampelomyces quisqualis</name>
    <name type="common">Powdery mildew agent</name>
    <dbReference type="NCBI Taxonomy" id="50730"/>
    <lineage>
        <taxon>Eukaryota</taxon>
        <taxon>Fungi</taxon>
        <taxon>Dikarya</taxon>
        <taxon>Ascomycota</taxon>
        <taxon>Pezizomycotina</taxon>
        <taxon>Dothideomycetes</taxon>
        <taxon>Pleosporomycetidae</taxon>
        <taxon>Pleosporales</taxon>
        <taxon>Pleosporineae</taxon>
        <taxon>Phaeosphaeriaceae</taxon>
        <taxon>Ampelomyces</taxon>
    </lineage>
</organism>
<dbReference type="EMBL" id="ML979137">
    <property type="protein sequence ID" value="KAF1914844.1"/>
    <property type="molecule type" value="Genomic_DNA"/>
</dbReference>
<evidence type="ECO:0000313" key="1">
    <source>
        <dbReference type="EMBL" id="KAF1914844.1"/>
    </source>
</evidence>
<reference evidence="1" key="1">
    <citation type="journal article" date="2020" name="Stud. Mycol.">
        <title>101 Dothideomycetes genomes: a test case for predicting lifestyles and emergence of pathogens.</title>
        <authorList>
            <person name="Haridas S."/>
            <person name="Albert R."/>
            <person name="Binder M."/>
            <person name="Bloem J."/>
            <person name="Labutti K."/>
            <person name="Salamov A."/>
            <person name="Andreopoulos B."/>
            <person name="Baker S."/>
            <person name="Barry K."/>
            <person name="Bills G."/>
            <person name="Bluhm B."/>
            <person name="Cannon C."/>
            <person name="Castanera R."/>
            <person name="Culley D."/>
            <person name="Daum C."/>
            <person name="Ezra D."/>
            <person name="Gonzalez J."/>
            <person name="Henrissat B."/>
            <person name="Kuo A."/>
            <person name="Liang C."/>
            <person name="Lipzen A."/>
            <person name="Lutzoni F."/>
            <person name="Magnuson J."/>
            <person name="Mondo S."/>
            <person name="Nolan M."/>
            <person name="Ohm R."/>
            <person name="Pangilinan J."/>
            <person name="Park H.-J."/>
            <person name="Ramirez L."/>
            <person name="Alfaro M."/>
            <person name="Sun H."/>
            <person name="Tritt A."/>
            <person name="Yoshinaga Y."/>
            <person name="Zwiers L.-H."/>
            <person name="Turgeon B."/>
            <person name="Goodwin S."/>
            <person name="Spatafora J."/>
            <person name="Crous P."/>
            <person name="Grigoriev I."/>
        </authorList>
    </citation>
    <scope>NUCLEOTIDE SEQUENCE</scope>
    <source>
        <strain evidence="1">HMLAC05119</strain>
    </source>
</reference>
<protein>
    <submittedName>
        <fullName evidence="1">Uncharacterized protein</fullName>
    </submittedName>
</protein>
<accession>A0A6A5QK39</accession>